<organism evidence="1 2">
    <name type="scientific">Klebsiella michiganensis</name>
    <dbReference type="NCBI Taxonomy" id="1134687"/>
    <lineage>
        <taxon>Bacteria</taxon>
        <taxon>Pseudomonadati</taxon>
        <taxon>Pseudomonadota</taxon>
        <taxon>Gammaproteobacteria</taxon>
        <taxon>Enterobacterales</taxon>
        <taxon>Enterobacteriaceae</taxon>
        <taxon>Klebsiella/Raoultella group</taxon>
        <taxon>Klebsiella</taxon>
    </lineage>
</organism>
<dbReference type="AlphaFoldDB" id="A0A7H4PLG8"/>
<accession>A0A7H4PLG8</accession>
<protein>
    <submittedName>
        <fullName evidence="1">Acetolactate synthase</fullName>
        <ecNumber evidence="1">2.2.1.6</ecNumber>
    </submittedName>
</protein>
<evidence type="ECO:0000313" key="2">
    <source>
        <dbReference type="Proteomes" id="UP000254863"/>
    </source>
</evidence>
<dbReference type="EMBL" id="UGMS01000003">
    <property type="protein sequence ID" value="STW79241.1"/>
    <property type="molecule type" value="Genomic_DNA"/>
</dbReference>
<name>A0A7H4PLG8_9ENTR</name>
<dbReference type="SUPFAM" id="SSF52467">
    <property type="entry name" value="DHS-like NAD/FAD-binding domain"/>
    <property type="match status" value="1"/>
</dbReference>
<dbReference type="InterPro" id="IPR029035">
    <property type="entry name" value="DHS-like_NAD/FAD-binding_dom"/>
</dbReference>
<keyword evidence="1" id="KW-0808">Transferase</keyword>
<dbReference type="Gene3D" id="3.40.50.1220">
    <property type="entry name" value="TPP-binding domain"/>
    <property type="match status" value="1"/>
</dbReference>
<gene>
    <name evidence="1" type="primary">budB_2</name>
    <name evidence="1" type="ORF">NCTC11685_06568</name>
</gene>
<dbReference type="Proteomes" id="UP000254863">
    <property type="component" value="Unassembled WGS sequence"/>
</dbReference>
<proteinExistence type="predicted"/>
<dbReference type="EC" id="2.2.1.6" evidence="1"/>
<reference evidence="1 2" key="1">
    <citation type="submission" date="2018-06" db="EMBL/GenBank/DDBJ databases">
        <authorList>
            <consortium name="Pathogen Informatics"/>
            <person name="Doyle S."/>
        </authorList>
    </citation>
    <scope>NUCLEOTIDE SEQUENCE [LARGE SCALE GENOMIC DNA]</scope>
    <source>
        <strain evidence="1 2">NCTC11685</strain>
    </source>
</reference>
<comment type="caution">
    <text evidence="1">The sequence shown here is derived from an EMBL/GenBank/DDBJ whole genome shotgun (WGS) entry which is preliminary data.</text>
</comment>
<dbReference type="GO" id="GO:0003984">
    <property type="term" value="F:acetolactate synthase activity"/>
    <property type="evidence" value="ECO:0007669"/>
    <property type="project" value="UniProtKB-EC"/>
</dbReference>
<sequence>MWNNGNATLVHIDVLPAYEERNYTPDIELVGNIAATLNKLSQRIDQPAGAVAAGRRDPG</sequence>
<evidence type="ECO:0000313" key="1">
    <source>
        <dbReference type="EMBL" id="STW79241.1"/>
    </source>
</evidence>